<dbReference type="AlphaFoldDB" id="A0A4S9LMI2"/>
<gene>
    <name evidence="1" type="ORF">D6D01_03289</name>
</gene>
<sequence length="223" mass="24801">MTQASTYNEPSAKPATSGSFKISVRDAVRGEALSRARRCLSREEVSLEELANLSSALLCRNAVTELAQKYLGVMTIAPVCDFREFDYQFLRDKKLDALASQTDAYRMMRETDLFFQDAAIGQPHTEPQLFVIHSLLAAGCHPGQGFEDKLKTAIAILEEGMIALRAVKASARSSETSSNTNKDGLGSLRQTCNIDQEFELRVYRNEGNKTAYDTLGVIEYKRE</sequence>
<dbReference type="EMBL" id="QZBD01000089">
    <property type="protein sequence ID" value="THY30225.1"/>
    <property type="molecule type" value="Genomic_DNA"/>
</dbReference>
<proteinExistence type="predicted"/>
<evidence type="ECO:0000313" key="1">
    <source>
        <dbReference type="EMBL" id="THY30225.1"/>
    </source>
</evidence>
<name>A0A4S9LMI2_AURPU</name>
<organism evidence="1 2">
    <name type="scientific">Aureobasidium pullulans</name>
    <name type="common">Black yeast</name>
    <name type="synonym">Pullularia pullulans</name>
    <dbReference type="NCBI Taxonomy" id="5580"/>
    <lineage>
        <taxon>Eukaryota</taxon>
        <taxon>Fungi</taxon>
        <taxon>Dikarya</taxon>
        <taxon>Ascomycota</taxon>
        <taxon>Pezizomycotina</taxon>
        <taxon>Dothideomycetes</taxon>
        <taxon>Dothideomycetidae</taxon>
        <taxon>Dothideales</taxon>
        <taxon>Saccotheciaceae</taxon>
        <taxon>Aureobasidium</taxon>
    </lineage>
</organism>
<protein>
    <submittedName>
        <fullName evidence="1">Uncharacterized protein</fullName>
    </submittedName>
</protein>
<reference evidence="1 2" key="1">
    <citation type="submission" date="2018-10" db="EMBL/GenBank/DDBJ databases">
        <title>Fifty Aureobasidium pullulans genomes reveal a recombining polyextremotolerant generalist.</title>
        <authorList>
            <person name="Gostincar C."/>
            <person name="Turk M."/>
            <person name="Zajc J."/>
            <person name="Gunde-Cimerman N."/>
        </authorList>
    </citation>
    <scope>NUCLEOTIDE SEQUENCE [LARGE SCALE GENOMIC DNA]</scope>
    <source>
        <strain evidence="1 2">EXF-6604</strain>
    </source>
</reference>
<comment type="caution">
    <text evidence="1">The sequence shown here is derived from an EMBL/GenBank/DDBJ whole genome shotgun (WGS) entry which is preliminary data.</text>
</comment>
<evidence type="ECO:0000313" key="2">
    <source>
        <dbReference type="Proteomes" id="UP000306584"/>
    </source>
</evidence>
<dbReference type="Proteomes" id="UP000306584">
    <property type="component" value="Unassembled WGS sequence"/>
</dbReference>
<accession>A0A4S9LMI2</accession>